<dbReference type="SUPFAM" id="SSF53474">
    <property type="entry name" value="alpha/beta-Hydrolases"/>
    <property type="match status" value="1"/>
</dbReference>
<dbReference type="EMBL" id="JAUSVL010000001">
    <property type="protein sequence ID" value="MDQ0291476.1"/>
    <property type="molecule type" value="Genomic_DNA"/>
</dbReference>
<dbReference type="InterPro" id="IPR029058">
    <property type="entry name" value="AB_hydrolase_fold"/>
</dbReference>
<dbReference type="Proteomes" id="UP001238163">
    <property type="component" value="Unassembled WGS sequence"/>
</dbReference>
<protein>
    <submittedName>
        <fullName evidence="5">Dienelactone hydrolase</fullName>
    </submittedName>
</protein>
<reference evidence="5" key="1">
    <citation type="submission" date="2023-07" db="EMBL/GenBank/DDBJ databases">
        <title>Genomic Encyclopedia of Type Strains, Phase IV (KMG-IV): sequencing the most valuable type-strain genomes for metagenomic binning, comparative biology and taxonomic classification.</title>
        <authorList>
            <person name="Goeker M."/>
        </authorList>
    </citation>
    <scope>NUCLEOTIDE SEQUENCE</scope>
    <source>
        <strain evidence="5">DSM 24202</strain>
    </source>
</reference>
<keyword evidence="2" id="KW-0732">Signal</keyword>
<organism evidence="5 6">
    <name type="scientific">Oligosphaera ethanolica</name>
    <dbReference type="NCBI Taxonomy" id="760260"/>
    <lineage>
        <taxon>Bacteria</taxon>
        <taxon>Pseudomonadati</taxon>
        <taxon>Lentisphaerota</taxon>
        <taxon>Oligosphaeria</taxon>
        <taxon>Oligosphaerales</taxon>
        <taxon>Oligosphaeraceae</taxon>
        <taxon>Oligosphaera</taxon>
    </lineage>
</organism>
<name>A0AAE4AQD5_9BACT</name>
<feature type="domain" description="4-O-methyl-glucuronoyl methylesterase-like" evidence="4">
    <location>
        <begin position="194"/>
        <end position="339"/>
    </location>
</feature>
<gene>
    <name evidence="5" type="ORF">J3R75_003583</name>
</gene>
<dbReference type="InterPro" id="IPR054579">
    <property type="entry name" value="GCE-like_dom"/>
</dbReference>
<keyword evidence="6" id="KW-1185">Reference proteome</keyword>
<keyword evidence="1" id="KW-0719">Serine esterase</keyword>
<evidence type="ECO:0000313" key="6">
    <source>
        <dbReference type="Proteomes" id="UP001238163"/>
    </source>
</evidence>
<sequence>MGWQANKELVETLSSKQPGVNYREERVPNYVLPDILSCADGRAVHSAADWPARRQEILELFREHVYGRSPAAPAGMRFETVEIDPKAMNGAATLKRINIHFSEQADAPVLRLVMFVPNQRTAPAPAFLLICNRGVENIDYTRKIKSDFWPAERIVERGYVAAAFFNGDIDPDKHDGFVNGIHGLLERPEARTPSSWGTLAAWAWGAARVMDYWVTDPDVDDTRCVVTGHSRGGKTALWAGAEDTRFAMAVSNESGCGGAALSRRCYGETLSIINKAMPHWFCSRFHDYNGREEALPLDQHLLVALMAPRAVYISSADQDLWADPRGEFLAAQAATPAYALFARKGLGNDGAMPDLNTPLLGDGVAYHVREGSHTYSLYDWDCHMDMADRELKLKPS</sequence>
<evidence type="ECO:0000256" key="2">
    <source>
        <dbReference type="ARBA" id="ARBA00022729"/>
    </source>
</evidence>
<evidence type="ECO:0000256" key="1">
    <source>
        <dbReference type="ARBA" id="ARBA00022487"/>
    </source>
</evidence>
<accession>A0AAE4AQD5</accession>
<comment type="caution">
    <text evidence="5">The sequence shown here is derived from an EMBL/GenBank/DDBJ whole genome shotgun (WGS) entry which is preliminary data.</text>
</comment>
<evidence type="ECO:0000313" key="5">
    <source>
        <dbReference type="EMBL" id="MDQ0291476.1"/>
    </source>
</evidence>
<evidence type="ECO:0000256" key="3">
    <source>
        <dbReference type="ARBA" id="ARBA00022801"/>
    </source>
</evidence>
<evidence type="ECO:0000259" key="4">
    <source>
        <dbReference type="Pfam" id="PF22244"/>
    </source>
</evidence>
<keyword evidence="3 5" id="KW-0378">Hydrolase</keyword>
<dbReference type="Gene3D" id="3.40.50.1820">
    <property type="entry name" value="alpha/beta hydrolase"/>
    <property type="match status" value="1"/>
</dbReference>
<dbReference type="RefSeq" id="WP_307264314.1">
    <property type="nucleotide sequence ID" value="NZ_JAUSVL010000001.1"/>
</dbReference>
<dbReference type="Pfam" id="PF22244">
    <property type="entry name" value="GCE_fung"/>
    <property type="match status" value="1"/>
</dbReference>
<proteinExistence type="predicted"/>
<dbReference type="GO" id="GO:0052689">
    <property type="term" value="F:carboxylic ester hydrolase activity"/>
    <property type="evidence" value="ECO:0007669"/>
    <property type="project" value="UniProtKB-KW"/>
</dbReference>
<dbReference type="AlphaFoldDB" id="A0AAE4AQD5"/>